<organism evidence="2 3">
    <name type="scientific">Pseudocercospora eumusae</name>
    <dbReference type="NCBI Taxonomy" id="321146"/>
    <lineage>
        <taxon>Eukaryota</taxon>
        <taxon>Fungi</taxon>
        <taxon>Dikarya</taxon>
        <taxon>Ascomycota</taxon>
        <taxon>Pezizomycotina</taxon>
        <taxon>Dothideomycetes</taxon>
        <taxon>Dothideomycetidae</taxon>
        <taxon>Mycosphaerellales</taxon>
        <taxon>Mycosphaerellaceae</taxon>
        <taxon>Pseudocercospora</taxon>
    </lineage>
</organism>
<reference evidence="2 3" key="1">
    <citation type="submission" date="2015-07" db="EMBL/GenBank/DDBJ databases">
        <title>Comparative genomics of the Sigatoka disease complex on banana suggests a link between parallel evolutionary changes in Pseudocercospora fijiensis and Pseudocercospora eumusae and increased virulence on the banana host.</title>
        <authorList>
            <person name="Chang T.-C."/>
            <person name="Salvucci A."/>
            <person name="Crous P.W."/>
            <person name="Stergiopoulos I."/>
        </authorList>
    </citation>
    <scope>NUCLEOTIDE SEQUENCE [LARGE SCALE GENOMIC DNA]</scope>
    <source>
        <strain evidence="2 3">CBS 114824</strain>
    </source>
</reference>
<feature type="compositionally biased region" description="Basic and acidic residues" evidence="1">
    <location>
        <begin position="143"/>
        <end position="165"/>
    </location>
</feature>
<dbReference type="Proteomes" id="UP000070133">
    <property type="component" value="Unassembled WGS sequence"/>
</dbReference>
<dbReference type="AlphaFoldDB" id="A0A139H1Y0"/>
<name>A0A139H1Y0_9PEZI</name>
<comment type="caution">
    <text evidence="2">The sequence shown here is derived from an EMBL/GenBank/DDBJ whole genome shotgun (WGS) entry which is preliminary data.</text>
</comment>
<sequence>MTPLERDFLAMAMAMLGRTAGQPRRLLQYRKEWIMLRTVAGPTAAMPARSRARRPAMYNTPSIRSGGFGALQVEAVTNRAMSIQRRHLAASQLRMRDIEPDELSQSEWVRFLVMEGRERERWMTDFTRRRSSTASSSSNISTDVDREVAHDKAEEARLEAQEARAQETTAMQPDTRRSPPPRSPPSSPGYGQTPFVSLYARHMDDIENGTLPPRHILHPRRAVDDVEAPPAYNSIIPPNEAPPAYDTPAYEPRSDDEGGSSPRSRSRDRLRQYLMRF</sequence>
<feature type="region of interest" description="Disordered" evidence="1">
    <location>
        <begin position="127"/>
        <end position="194"/>
    </location>
</feature>
<feature type="compositionally biased region" description="Pro residues" evidence="1">
    <location>
        <begin position="178"/>
        <end position="187"/>
    </location>
</feature>
<feature type="compositionally biased region" description="Low complexity" evidence="1">
    <location>
        <begin position="132"/>
        <end position="142"/>
    </location>
</feature>
<gene>
    <name evidence="2" type="ORF">AC578_3235</name>
</gene>
<accession>A0A139H1Y0</accession>
<dbReference type="EMBL" id="LFZN01000174">
    <property type="protein sequence ID" value="KXS96466.1"/>
    <property type="molecule type" value="Genomic_DNA"/>
</dbReference>
<protein>
    <submittedName>
        <fullName evidence="2">Uncharacterized protein</fullName>
    </submittedName>
</protein>
<proteinExistence type="predicted"/>
<keyword evidence="3" id="KW-1185">Reference proteome</keyword>
<evidence type="ECO:0000313" key="3">
    <source>
        <dbReference type="Proteomes" id="UP000070133"/>
    </source>
</evidence>
<feature type="region of interest" description="Disordered" evidence="1">
    <location>
        <begin position="206"/>
        <end position="269"/>
    </location>
</feature>
<evidence type="ECO:0000256" key="1">
    <source>
        <dbReference type="SAM" id="MobiDB-lite"/>
    </source>
</evidence>
<evidence type="ECO:0000313" key="2">
    <source>
        <dbReference type="EMBL" id="KXS96466.1"/>
    </source>
</evidence>
<dbReference type="OrthoDB" id="3921182at2759"/>